<dbReference type="GO" id="GO:1901135">
    <property type="term" value="P:carbohydrate derivative metabolic process"/>
    <property type="evidence" value="ECO:0007669"/>
    <property type="project" value="InterPro"/>
</dbReference>
<keyword evidence="3" id="KW-0804">Transcription</keyword>
<dbReference type="Gene3D" id="3.40.50.10490">
    <property type="entry name" value="Glucose-6-phosphate isomerase like protein, domain 1"/>
    <property type="match status" value="1"/>
</dbReference>
<dbReference type="SUPFAM" id="SSF46689">
    <property type="entry name" value="Homeodomain-like"/>
    <property type="match status" value="1"/>
</dbReference>
<feature type="domain" description="HTH rpiR-type" evidence="4">
    <location>
        <begin position="2"/>
        <end position="78"/>
    </location>
</feature>
<sequence length="285" mass="32082">MTTFIDKIKLKYHTLSSGHKKVGKYVLDQPQEVAMKSASQLGKVIGVSETTVIRFCYALEYSGYSELQIEVRKYLIFHKSSLHYYQAVNSEDSSQSNFFVKSMQRDQDYIHAVIEQINEEDLYRIARRIYDSNNILVAGVRTSFALANWLSFTLNIVKGNSHLIQPGVDDINYLLSNLDNQSVFIGITFHRYSSMTLDLAELAKKQGAYVIGITDSVLSPLNEFSDIILPINLSTSASATSTIDTGPAVLSLINAIVGGVAIIDKEEFKHRREEYEKFNPGQFLI</sequence>
<dbReference type="InterPro" id="IPR035472">
    <property type="entry name" value="RpiR-like_SIS"/>
</dbReference>
<dbReference type="Proteomes" id="UP000287296">
    <property type="component" value="Unassembled WGS sequence"/>
</dbReference>
<dbReference type="Pfam" id="PF01418">
    <property type="entry name" value="HTH_6"/>
    <property type="match status" value="1"/>
</dbReference>
<dbReference type="PANTHER" id="PTHR30514">
    <property type="entry name" value="GLUCOKINASE"/>
    <property type="match status" value="1"/>
</dbReference>
<dbReference type="SUPFAM" id="SSF53697">
    <property type="entry name" value="SIS domain"/>
    <property type="match status" value="1"/>
</dbReference>
<dbReference type="Gene3D" id="1.10.10.10">
    <property type="entry name" value="Winged helix-like DNA-binding domain superfamily/Winged helix DNA-binding domain"/>
    <property type="match status" value="1"/>
</dbReference>
<dbReference type="InterPro" id="IPR009057">
    <property type="entry name" value="Homeodomain-like_sf"/>
</dbReference>
<dbReference type="OrthoDB" id="2930at2"/>
<evidence type="ECO:0000313" key="7">
    <source>
        <dbReference type="Proteomes" id="UP000287296"/>
    </source>
</evidence>
<dbReference type="RefSeq" id="WP_120115839.1">
    <property type="nucleotide sequence ID" value="NZ_QYTW02000008.1"/>
</dbReference>
<dbReference type="GO" id="GO:0003677">
    <property type="term" value="F:DNA binding"/>
    <property type="evidence" value="ECO:0007669"/>
    <property type="project" value="UniProtKB-KW"/>
</dbReference>
<dbReference type="PROSITE" id="PS51464">
    <property type="entry name" value="SIS"/>
    <property type="match status" value="1"/>
</dbReference>
<dbReference type="InterPro" id="IPR047640">
    <property type="entry name" value="RpiR-like"/>
</dbReference>
<proteinExistence type="predicted"/>
<dbReference type="EMBL" id="QYTW02000008">
    <property type="protein sequence ID" value="RST59832.1"/>
    <property type="molecule type" value="Genomic_DNA"/>
</dbReference>
<name>A0A429X8W6_SIMTE</name>
<dbReference type="Pfam" id="PF01380">
    <property type="entry name" value="SIS"/>
    <property type="match status" value="1"/>
</dbReference>
<evidence type="ECO:0000259" key="4">
    <source>
        <dbReference type="PROSITE" id="PS51071"/>
    </source>
</evidence>
<comment type="caution">
    <text evidence="6">The sequence shown here is derived from an EMBL/GenBank/DDBJ whole genome shotgun (WGS) entry which is preliminary data.</text>
</comment>
<evidence type="ECO:0000256" key="2">
    <source>
        <dbReference type="ARBA" id="ARBA00023125"/>
    </source>
</evidence>
<evidence type="ECO:0000313" key="6">
    <source>
        <dbReference type="EMBL" id="RST59832.1"/>
    </source>
</evidence>
<dbReference type="InterPro" id="IPR001347">
    <property type="entry name" value="SIS_dom"/>
</dbReference>
<evidence type="ECO:0000256" key="3">
    <source>
        <dbReference type="ARBA" id="ARBA00023163"/>
    </source>
</evidence>
<dbReference type="PANTHER" id="PTHR30514:SF18">
    <property type="entry name" value="RPIR-FAMILY TRANSCRIPTIONAL REGULATOR"/>
    <property type="match status" value="1"/>
</dbReference>
<evidence type="ECO:0000256" key="1">
    <source>
        <dbReference type="ARBA" id="ARBA00023015"/>
    </source>
</evidence>
<dbReference type="InterPro" id="IPR000281">
    <property type="entry name" value="HTH_RpiR"/>
</dbReference>
<protein>
    <submittedName>
        <fullName evidence="6">MurR/RpiR family transcriptional regulator</fullName>
    </submittedName>
</protein>
<dbReference type="GO" id="GO:0003700">
    <property type="term" value="F:DNA-binding transcription factor activity"/>
    <property type="evidence" value="ECO:0007669"/>
    <property type="project" value="InterPro"/>
</dbReference>
<dbReference type="InterPro" id="IPR036388">
    <property type="entry name" value="WH-like_DNA-bd_sf"/>
</dbReference>
<keyword evidence="2" id="KW-0238">DNA-binding</keyword>
<dbReference type="CDD" id="cd05013">
    <property type="entry name" value="SIS_RpiR"/>
    <property type="match status" value="1"/>
</dbReference>
<dbReference type="GO" id="GO:0097367">
    <property type="term" value="F:carbohydrate derivative binding"/>
    <property type="evidence" value="ECO:0007669"/>
    <property type="project" value="InterPro"/>
</dbReference>
<keyword evidence="1" id="KW-0805">Transcription regulation</keyword>
<reference evidence="6 7" key="1">
    <citation type="submission" date="2018-12" db="EMBL/GenBank/DDBJ databases">
        <authorList>
            <person name="Sun L."/>
            <person name="Chen Z."/>
        </authorList>
    </citation>
    <scope>NUCLEOTIDE SEQUENCE [LARGE SCALE GENOMIC DNA]</scope>
    <source>
        <strain evidence="6 7">LMG 29736</strain>
    </source>
</reference>
<dbReference type="InterPro" id="IPR046348">
    <property type="entry name" value="SIS_dom_sf"/>
</dbReference>
<organism evidence="6 7">
    <name type="scientific">Siminovitchia terrae</name>
    <name type="common">Bacillus terrae</name>
    <dbReference type="NCBI Taxonomy" id="1914933"/>
    <lineage>
        <taxon>Bacteria</taxon>
        <taxon>Bacillati</taxon>
        <taxon>Bacillota</taxon>
        <taxon>Bacilli</taxon>
        <taxon>Bacillales</taxon>
        <taxon>Bacillaceae</taxon>
        <taxon>Siminovitchia</taxon>
    </lineage>
</organism>
<dbReference type="AlphaFoldDB" id="A0A429X8W6"/>
<evidence type="ECO:0000259" key="5">
    <source>
        <dbReference type="PROSITE" id="PS51464"/>
    </source>
</evidence>
<dbReference type="PROSITE" id="PS51071">
    <property type="entry name" value="HTH_RPIR"/>
    <property type="match status" value="1"/>
</dbReference>
<gene>
    <name evidence="6" type="ORF">D5F11_010530</name>
</gene>
<feature type="domain" description="SIS" evidence="5">
    <location>
        <begin position="125"/>
        <end position="266"/>
    </location>
</feature>
<accession>A0A429X8W6</accession>